<keyword evidence="2" id="KW-1185">Reference proteome</keyword>
<dbReference type="GO" id="GO:0007030">
    <property type="term" value="P:Golgi organization"/>
    <property type="evidence" value="ECO:0007669"/>
    <property type="project" value="TreeGrafter"/>
</dbReference>
<evidence type="ECO:0000313" key="1">
    <source>
        <dbReference type="EMBL" id="KAF4595464.1"/>
    </source>
</evidence>
<dbReference type="Pfam" id="PF05742">
    <property type="entry name" value="TANGO2"/>
    <property type="match status" value="1"/>
</dbReference>
<dbReference type="InterPro" id="IPR008551">
    <property type="entry name" value="TANGO2"/>
</dbReference>
<accession>A0A8H4QDC3</accession>
<dbReference type="PANTHER" id="PTHR17985:SF8">
    <property type="entry name" value="TRANSPORT AND GOLGI ORGANIZATION PROTEIN 2 HOMOLOG"/>
    <property type="match status" value="1"/>
</dbReference>
<protein>
    <submittedName>
        <fullName evidence="1">DUF833 domain-containing protein</fullName>
    </submittedName>
</protein>
<organism evidence="1 2">
    <name type="scientific">Ophiocordyceps camponoti-floridani</name>
    <dbReference type="NCBI Taxonomy" id="2030778"/>
    <lineage>
        <taxon>Eukaryota</taxon>
        <taxon>Fungi</taxon>
        <taxon>Dikarya</taxon>
        <taxon>Ascomycota</taxon>
        <taxon>Pezizomycotina</taxon>
        <taxon>Sordariomycetes</taxon>
        <taxon>Hypocreomycetidae</taxon>
        <taxon>Hypocreales</taxon>
        <taxon>Ophiocordycipitaceae</taxon>
        <taxon>Ophiocordyceps</taxon>
    </lineage>
</organism>
<sequence length="348" mass="38854">MCIVLFTTAHPGYSLILIDNRDEYILRPTSRPTWWKHPTTGDDVLSARDLQRADKGTWLGITRTGALAVLTNYREVEAKDANRPIRGIQSRGRVVTAWLGATDRDGLEGRVRQLVDGEGLAGVGGFSLVAGRLRRRNGGIAIVSNRARRADDVPVVGRRRGETWALSNTVFDDPNEWPKVRDGKQLLARAVSEATANQDDERTLLKRLFSVLDTDTLPPRDPRWGLEEYITRLRCTIFVPAIGDETHKSAMQEAMARGRSDWTTVGDVEAVEELLAHQRPETKPSAETIAAFATGMYGTQRQTVLLVDLEGNVTFIERALWDGNGHVIPRGKGDVVYRFRILGWDDED</sequence>
<proteinExistence type="predicted"/>
<comment type="caution">
    <text evidence="1">The sequence shown here is derived from an EMBL/GenBank/DDBJ whole genome shotgun (WGS) entry which is preliminary data.</text>
</comment>
<dbReference type="GO" id="GO:0009306">
    <property type="term" value="P:protein secretion"/>
    <property type="evidence" value="ECO:0007669"/>
    <property type="project" value="TreeGrafter"/>
</dbReference>
<dbReference type="EMBL" id="JAACLJ010000001">
    <property type="protein sequence ID" value="KAF4595464.1"/>
    <property type="molecule type" value="Genomic_DNA"/>
</dbReference>
<dbReference type="PANTHER" id="PTHR17985">
    <property type="entry name" value="SER/THR-RICH PROTEIN T10 IN DGCR REGION"/>
    <property type="match status" value="1"/>
</dbReference>
<gene>
    <name evidence="1" type="ORF">GQ602_001077</name>
</gene>
<dbReference type="OrthoDB" id="191601at2759"/>
<name>A0A8H4QDC3_9HYPO</name>
<dbReference type="GO" id="GO:0005794">
    <property type="term" value="C:Golgi apparatus"/>
    <property type="evidence" value="ECO:0007669"/>
    <property type="project" value="TreeGrafter"/>
</dbReference>
<dbReference type="Proteomes" id="UP000562929">
    <property type="component" value="Unassembled WGS sequence"/>
</dbReference>
<reference evidence="1 2" key="1">
    <citation type="journal article" date="2020" name="G3 (Bethesda)">
        <title>Genetic Underpinnings of Host Manipulation by Ophiocordyceps as Revealed by Comparative Transcriptomics.</title>
        <authorList>
            <person name="Will I."/>
            <person name="Das B."/>
            <person name="Trinh T."/>
            <person name="Brachmann A."/>
            <person name="Ohm R.A."/>
            <person name="de Bekker C."/>
        </authorList>
    </citation>
    <scope>NUCLEOTIDE SEQUENCE [LARGE SCALE GENOMIC DNA]</scope>
    <source>
        <strain evidence="1 2">EC05</strain>
    </source>
</reference>
<evidence type="ECO:0000313" key="2">
    <source>
        <dbReference type="Proteomes" id="UP000562929"/>
    </source>
</evidence>
<dbReference type="AlphaFoldDB" id="A0A8H4QDC3"/>